<protein>
    <submittedName>
        <fullName evidence="6">Glycosyltransferase involved in cell wall bisynthesis</fullName>
    </submittedName>
</protein>
<dbReference type="PANTHER" id="PTHR12526:SF640">
    <property type="entry name" value="COLANIC ACID BIOSYNTHESIS GLYCOSYLTRANSFERASE WCAL-RELATED"/>
    <property type="match status" value="1"/>
</dbReference>
<accession>A0A1I5CY18</accession>
<reference evidence="6 7" key="1">
    <citation type="submission" date="2016-10" db="EMBL/GenBank/DDBJ databases">
        <authorList>
            <person name="de Groot N.N."/>
        </authorList>
    </citation>
    <scope>NUCLEOTIDE SEQUENCE [LARGE SCALE GENOMIC DNA]</scope>
    <source>
        <strain evidence="6 7">NLAE-zl-C202</strain>
    </source>
</reference>
<organism evidence="6 7">
    <name type="scientific">Bacteroides xylanisolvens</name>
    <dbReference type="NCBI Taxonomy" id="371601"/>
    <lineage>
        <taxon>Bacteria</taxon>
        <taxon>Pseudomonadati</taxon>
        <taxon>Bacteroidota</taxon>
        <taxon>Bacteroidia</taxon>
        <taxon>Bacteroidales</taxon>
        <taxon>Bacteroidaceae</taxon>
        <taxon>Bacteroides</taxon>
    </lineage>
</organism>
<comment type="similarity">
    <text evidence="1">Belongs to the glycosyltransferase group 1 family. Glycosyltransferase 4 subfamily.</text>
</comment>
<evidence type="ECO:0000259" key="5">
    <source>
        <dbReference type="Pfam" id="PF13439"/>
    </source>
</evidence>
<dbReference type="Proteomes" id="UP000183766">
    <property type="component" value="Unassembled WGS sequence"/>
</dbReference>
<gene>
    <name evidence="6" type="ORF">SAMN05216250_15221</name>
</gene>
<dbReference type="GO" id="GO:0016757">
    <property type="term" value="F:glycosyltransferase activity"/>
    <property type="evidence" value="ECO:0007669"/>
    <property type="project" value="UniProtKB-KW"/>
</dbReference>
<dbReference type="Pfam" id="PF00534">
    <property type="entry name" value="Glycos_transf_1"/>
    <property type="match status" value="1"/>
</dbReference>
<dbReference type="EMBL" id="FOUM01000052">
    <property type="protein sequence ID" value="SFN91849.1"/>
    <property type="molecule type" value="Genomic_DNA"/>
</dbReference>
<sequence length="345" mass="39425">MNAENILTIGIDYRIVHGGVAAVENVYSTFYKPFNHVTTVVDGGQVNKLFILCRAFFQFLGWMLFRPQIEIVHVHGASNASFWRKRIFIYIAKLFGKKVVFHSHGAEFQMFTIKYKKAVIKTLNKCDCIIALSKSWKLWFENTIHHKNVVVVKNVIAPPHINKEKNDKFVILFFGRLGKRKGIYDILDVLSEHREEFLNKLEFLFGGDGDVEQVQAIIREQNLNNIAKYQGWVSGIKKERLLNQADAYILPSYNEGLPISVLEAMSYSLPIISTTVGGIPEILKNNENGFIMEPGDKIAIYHAISKLMANEAMTKRMGENSLNKVQEHLPDYVARQLQTLYDSLV</sequence>
<keyword evidence="2" id="KW-0328">Glycosyltransferase</keyword>
<evidence type="ECO:0000313" key="6">
    <source>
        <dbReference type="EMBL" id="SFN91849.1"/>
    </source>
</evidence>
<dbReference type="PANTHER" id="PTHR12526">
    <property type="entry name" value="GLYCOSYLTRANSFERASE"/>
    <property type="match status" value="1"/>
</dbReference>
<dbReference type="Gene3D" id="3.40.50.2000">
    <property type="entry name" value="Glycogen Phosphorylase B"/>
    <property type="match status" value="2"/>
</dbReference>
<feature type="domain" description="Glycosyl transferase family 1" evidence="4">
    <location>
        <begin position="162"/>
        <end position="321"/>
    </location>
</feature>
<dbReference type="InterPro" id="IPR028098">
    <property type="entry name" value="Glyco_trans_4-like_N"/>
</dbReference>
<dbReference type="RefSeq" id="WP_074911284.1">
    <property type="nucleotide sequence ID" value="NZ_CP042282.1"/>
</dbReference>
<proteinExistence type="inferred from homology"/>
<evidence type="ECO:0000256" key="3">
    <source>
        <dbReference type="ARBA" id="ARBA00022679"/>
    </source>
</evidence>
<name>A0A1I5CY18_9BACE</name>
<keyword evidence="3 6" id="KW-0808">Transferase</keyword>
<dbReference type="AlphaFoldDB" id="A0A1I5CY18"/>
<evidence type="ECO:0000259" key="4">
    <source>
        <dbReference type="Pfam" id="PF00534"/>
    </source>
</evidence>
<dbReference type="CDD" id="cd03801">
    <property type="entry name" value="GT4_PimA-like"/>
    <property type="match status" value="1"/>
</dbReference>
<dbReference type="SUPFAM" id="SSF53756">
    <property type="entry name" value="UDP-Glycosyltransferase/glycogen phosphorylase"/>
    <property type="match status" value="1"/>
</dbReference>
<dbReference type="InterPro" id="IPR001296">
    <property type="entry name" value="Glyco_trans_1"/>
</dbReference>
<evidence type="ECO:0000256" key="1">
    <source>
        <dbReference type="ARBA" id="ARBA00009481"/>
    </source>
</evidence>
<evidence type="ECO:0000256" key="2">
    <source>
        <dbReference type="ARBA" id="ARBA00022676"/>
    </source>
</evidence>
<feature type="domain" description="Glycosyltransferase subfamily 4-like N-terminal" evidence="5">
    <location>
        <begin position="55"/>
        <end position="156"/>
    </location>
</feature>
<dbReference type="Pfam" id="PF13439">
    <property type="entry name" value="Glyco_transf_4"/>
    <property type="match status" value="1"/>
</dbReference>
<evidence type="ECO:0000313" key="7">
    <source>
        <dbReference type="Proteomes" id="UP000183766"/>
    </source>
</evidence>